<dbReference type="InterPro" id="IPR018307">
    <property type="entry name" value="ABL9/DENND6_dom"/>
</dbReference>
<dbReference type="Proteomes" id="UP000001064">
    <property type="component" value="Unassembled WGS sequence"/>
</dbReference>
<dbReference type="InterPro" id="IPR043153">
    <property type="entry name" value="DENN_C"/>
</dbReference>
<dbReference type="RefSeq" id="XP_003290931.1">
    <property type="nucleotide sequence ID" value="XM_003290883.1"/>
</dbReference>
<evidence type="ECO:0000313" key="5">
    <source>
        <dbReference type="Proteomes" id="UP000001064"/>
    </source>
</evidence>
<dbReference type="VEuPathDB" id="AmoebaDB:DICPUDRAFT_155470"/>
<dbReference type="OMA" id="EANLEHW"/>
<dbReference type="PANTHER" id="PTHR13677:SF0">
    <property type="entry name" value="LD41638P"/>
    <property type="match status" value="1"/>
</dbReference>
<evidence type="ECO:0000259" key="3">
    <source>
        <dbReference type="PROSITE" id="PS50211"/>
    </source>
</evidence>
<dbReference type="OrthoDB" id="10265409at2759"/>
<dbReference type="InParanoid" id="F0ZU35"/>
<keyword evidence="5" id="KW-1185">Reference proteome</keyword>
<dbReference type="PROSITE" id="PS50211">
    <property type="entry name" value="DENN"/>
    <property type="match status" value="1"/>
</dbReference>
<keyword evidence="2" id="KW-0175">Coiled coil</keyword>
<dbReference type="Pfam" id="PF09794">
    <property type="entry name" value="Avl9"/>
    <property type="match status" value="1"/>
</dbReference>
<evidence type="ECO:0000256" key="1">
    <source>
        <dbReference type="ARBA" id="ARBA00007159"/>
    </source>
</evidence>
<dbReference type="PANTHER" id="PTHR13677">
    <property type="entry name" value="LD41638P"/>
    <property type="match status" value="1"/>
</dbReference>
<dbReference type="FunCoup" id="F0ZU35">
    <property type="interactions" value="234"/>
</dbReference>
<reference evidence="5" key="1">
    <citation type="journal article" date="2011" name="Genome Biol.">
        <title>Comparative genomics of the social amoebae Dictyostelium discoideum and Dictyostelium purpureum.</title>
        <authorList>
            <consortium name="US DOE Joint Genome Institute (JGI-PGF)"/>
            <person name="Sucgang R."/>
            <person name="Kuo A."/>
            <person name="Tian X."/>
            <person name="Salerno W."/>
            <person name="Parikh A."/>
            <person name="Feasley C.L."/>
            <person name="Dalin E."/>
            <person name="Tu H."/>
            <person name="Huang E."/>
            <person name="Barry K."/>
            <person name="Lindquist E."/>
            <person name="Shapiro H."/>
            <person name="Bruce D."/>
            <person name="Schmutz J."/>
            <person name="Salamov A."/>
            <person name="Fey P."/>
            <person name="Gaudet P."/>
            <person name="Anjard C."/>
            <person name="Babu M.M."/>
            <person name="Basu S."/>
            <person name="Bushmanova Y."/>
            <person name="van der Wel H."/>
            <person name="Katoh-Kurasawa M."/>
            <person name="Dinh C."/>
            <person name="Coutinho P.M."/>
            <person name="Saito T."/>
            <person name="Elias M."/>
            <person name="Schaap P."/>
            <person name="Kay R.R."/>
            <person name="Henrissat B."/>
            <person name="Eichinger L."/>
            <person name="Rivero F."/>
            <person name="Putnam N.H."/>
            <person name="West C.M."/>
            <person name="Loomis W.F."/>
            <person name="Chisholm R.L."/>
            <person name="Shaulsky G."/>
            <person name="Strassmann J.E."/>
            <person name="Queller D.C."/>
            <person name="Kuspa A."/>
            <person name="Grigoriev I.V."/>
        </authorList>
    </citation>
    <scope>NUCLEOTIDE SEQUENCE [LARGE SCALE GENOMIC DNA]</scope>
    <source>
        <strain evidence="5">QSDP1</strain>
    </source>
</reference>
<dbReference type="InterPro" id="IPR024224">
    <property type="entry name" value="DENND6"/>
</dbReference>
<feature type="domain" description="UDENN" evidence="3">
    <location>
        <begin position="97"/>
        <end position="562"/>
    </location>
</feature>
<comment type="similarity">
    <text evidence="1">Belongs to the DENND6 family.</text>
</comment>
<dbReference type="AlphaFoldDB" id="F0ZU35"/>
<dbReference type="InterPro" id="IPR037516">
    <property type="entry name" value="Tripartite_DENN"/>
</dbReference>
<dbReference type="eggNOG" id="KOG2432">
    <property type="taxonomic scope" value="Eukaryota"/>
</dbReference>
<protein>
    <recommendedName>
        <fullName evidence="3">UDENN domain-containing protein</fullName>
    </recommendedName>
</protein>
<dbReference type="Gene3D" id="3.40.50.11500">
    <property type="match status" value="1"/>
</dbReference>
<dbReference type="GeneID" id="10508704"/>
<evidence type="ECO:0000313" key="4">
    <source>
        <dbReference type="EMBL" id="EGC32555.1"/>
    </source>
</evidence>
<dbReference type="KEGG" id="dpp:DICPUDRAFT_155470"/>
<dbReference type="GO" id="GO:0005085">
    <property type="term" value="F:guanyl-nucleotide exchange factor activity"/>
    <property type="evidence" value="ECO:0007669"/>
    <property type="project" value="InterPro"/>
</dbReference>
<feature type="coiled-coil region" evidence="2">
    <location>
        <begin position="19"/>
        <end position="49"/>
    </location>
</feature>
<sequence>MDIVEGNDPLSLIAREEEVKNQKLLLLKEQREKEQKEKELKERETLTKDNIYKLEEEGKKLEISTKVHIQHPNISTALVDHSSSTTINQAKKKKWINSFCIVNFDLEIGQVLEYSYPQVNFKEEETTNLCFLSFPDSNSHLQGDIIYSFRLRETTTNNGFGSFQYGYVFFKQVKDASISRGYLQKSVVLLSDESFVGLFKKVMEIVGPLYFDHGNTLLEVAYQNIMGWPELKLGQTYELPILGYILTFHVPHTRGTPHIIDPVVKQHIGSASQSPLWSEMKLVSNLKSIDIYGCFKNFTTKLWMLWELVLLGHPILVISPNPPMCSDSVLALVSLISPLLYCGDYRPYFTIHDTDFHKYTQYSNNPNSATGDGYETNNIPPSILGVTNPFFLKALGNWPNILTIGTCQSRLGGFKKIKSSLPNIMSKDILSRHVLDNKEKIISEYKCLTSPDKTILKKITVSENTDENAINETLRTYFLQLTQKFLIPLERYFSSLLPLAKTISIFQRPPRLKPFDREEFIRRITESDERYIIDSKSKEIELYKQFLDSVNFKQWLDDKRAEAIRHLNILYRKAILDADIHSLLKGKPISIAYDLCKRVEDQLILEENLFQTSNEIKDKFKSHIEIVRKYINSSK</sequence>
<evidence type="ECO:0000256" key="2">
    <source>
        <dbReference type="SAM" id="Coils"/>
    </source>
</evidence>
<dbReference type="GO" id="GO:0055037">
    <property type="term" value="C:recycling endosome"/>
    <property type="evidence" value="ECO:0000318"/>
    <property type="project" value="GO_Central"/>
</dbReference>
<proteinExistence type="inferred from homology"/>
<organism evidence="4 5">
    <name type="scientific">Dictyostelium purpureum</name>
    <name type="common">Slime mold</name>
    <dbReference type="NCBI Taxonomy" id="5786"/>
    <lineage>
        <taxon>Eukaryota</taxon>
        <taxon>Amoebozoa</taxon>
        <taxon>Evosea</taxon>
        <taxon>Eumycetozoa</taxon>
        <taxon>Dictyostelia</taxon>
        <taxon>Dictyosteliales</taxon>
        <taxon>Dictyosteliaceae</taxon>
        <taxon>Dictyostelium</taxon>
    </lineage>
</organism>
<accession>F0ZU35</accession>
<name>F0ZU35_DICPU</name>
<dbReference type="EMBL" id="GL871187">
    <property type="protein sequence ID" value="EGC32555.1"/>
    <property type="molecule type" value="Genomic_DNA"/>
</dbReference>
<gene>
    <name evidence="4" type="ORF">DICPUDRAFT_155470</name>
</gene>